<dbReference type="KEGG" id="atm:ANT_17890"/>
<feature type="domain" description="PurM-like N-terminal" evidence="2">
    <location>
        <begin position="85"/>
        <end position="189"/>
    </location>
</feature>
<dbReference type="SUPFAM" id="SSF56042">
    <property type="entry name" value="PurM C-terminal domain-like"/>
    <property type="match status" value="1"/>
</dbReference>
<proteinExistence type="inferred from homology"/>
<comment type="similarity">
    <text evidence="1">Belongs to the HypE family.</text>
</comment>
<dbReference type="Gene3D" id="3.30.1330.10">
    <property type="entry name" value="PurM-like, N-terminal domain"/>
    <property type="match status" value="1"/>
</dbReference>
<protein>
    <submittedName>
        <fullName evidence="4">Hydrogenase formation protein HypE</fullName>
    </submittedName>
</protein>
<dbReference type="Gene3D" id="3.90.650.10">
    <property type="entry name" value="PurM-like C-terminal domain"/>
    <property type="match status" value="1"/>
</dbReference>
<dbReference type="InterPro" id="IPR036676">
    <property type="entry name" value="PurM-like_C_sf"/>
</dbReference>
<keyword evidence="5" id="KW-1185">Reference proteome</keyword>
<dbReference type="InterPro" id="IPR011854">
    <property type="entry name" value="HypE"/>
</dbReference>
<dbReference type="Pfam" id="PF00586">
    <property type="entry name" value="AIRS"/>
    <property type="match status" value="1"/>
</dbReference>
<dbReference type="GO" id="GO:0051604">
    <property type="term" value="P:protein maturation"/>
    <property type="evidence" value="ECO:0007669"/>
    <property type="project" value="TreeGrafter"/>
</dbReference>
<dbReference type="EMBL" id="AP012029">
    <property type="protein sequence ID" value="BAJ63815.1"/>
    <property type="molecule type" value="Genomic_DNA"/>
</dbReference>
<dbReference type="Pfam" id="PF02769">
    <property type="entry name" value="AIRS_C"/>
    <property type="match status" value="1"/>
</dbReference>
<name>E8N5V1_ANATU</name>
<dbReference type="SUPFAM" id="SSF55326">
    <property type="entry name" value="PurM N-terminal domain-like"/>
    <property type="match status" value="1"/>
</dbReference>
<evidence type="ECO:0000313" key="4">
    <source>
        <dbReference type="EMBL" id="BAJ63815.1"/>
    </source>
</evidence>
<dbReference type="NCBIfam" id="TIGR02124">
    <property type="entry name" value="hypE"/>
    <property type="match status" value="1"/>
</dbReference>
<accession>E8N5V1</accession>
<dbReference type="HOGENOM" id="CLU_049733_0_0_0"/>
<sequence length="376" mass="39940">MFSFLSLFQGSQNMNDSNNLQSLPEYEGLACPLPLPHNDQIVIGHGSGGKMTHDLIRKVFQKYLSSPALLAGNDFASLVLPQLSEQQGTLIVSTDSHVVFPLFFPGGDIGRLAVAGTVNDVAVSGGIPLYLTASFILEEGFPVSLLEKILASMQQTAEEAGVVFIAGDTKVVERGKMDGVFINTTGLGWLPSNVNIHGANAQPGDVVILSGSMGDHGMAILTARGELGIQSAIESDVAPLNHLIRHLLEAAPNTHVLRDPTRGGVATTLNEIALQSRVGILLEENALPVKPVVRSMCEMLGFDPLYIANEGKVLAIVPEQEAQPALDALRSHPLGSQAQVIGKVITEQPGKVLMRTLIGSTRIVESLSGEILPRIC</sequence>
<dbReference type="eggNOG" id="COG0309">
    <property type="taxonomic scope" value="Bacteria"/>
</dbReference>
<feature type="domain" description="PurM-like C-terminal" evidence="3">
    <location>
        <begin position="202"/>
        <end position="352"/>
    </location>
</feature>
<dbReference type="InParanoid" id="E8N5V1"/>
<evidence type="ECO:0000259" key="3">
    <source>
        <dbReference type="Pfam" id="PF02769"/>
    </source>
</evidence>
<evidence type="ECO:0000313" key="5">
    <source>
        <dbReference type="Proteomes" id="UP000008922"/>
    </source>
</evidence>
<dbReference type="CDD" id="cd02197">
    <property type="entry name" value="HypE"/>
    <property type="match status" value="1"/>
</dbReference>
<evidence type="ECO:0000256" key="1">
    <source>
        <dbReference type="ARBA" id="ARBA00006243"/>
    </source>
</evidence>
<dbReference type="PIRSF" id="PIRSF005644">
    <property type="entry name" value="Hdrgns_mtr_HypE"/>
    <property type="match status" value="1"/>
</dbReference>
<gene>
    <name evidence="4" type="primary">hypE</name>
    <name evidence="4" type="ordered locus">ANT_17890</name>
</gene>
<dbReference type="FunCoup" id="E8N5V1">
    <property type="interactions" value="384"/>
</dbReference>
<dbReference type="InterPro" id="IPR036921">
    <property type="entry name" value="PurM-like_N_sf"/>
</dbReference>
<dbReference type="Proteomes" id="UP000008922">
    <property type="component" value="Chromosome"/>
</dbReference>
<dbReference type="AlphaFoldDB" id="E8N5V1"/>
<evidence type="ECO:0000259" key="2">
    <source>
        <dbReference type="Pfam" id="PF00586"/>
    </source>
</evidence>
<reference evidence="4 5" key="1">
    <citation type="submission" date="2010-12" db="EMBL/GenBank/DDBJ databases">
        <title>Whole genome sequence of Anaerolinea thermophila UNI-1.</title>
        <authorList>
            <person name="Narita-Yamada S."/>
            <person name="Kishi E."/>
            <person name="Watanabe Y."/>
            <person name="Takasaki K."/>
            <person name="Ankai A."/>
            <person name="Oguchi A."/>
            <person name="Fukui S."/>
            <person name="Takahashi M."/>
            <person name="Yashiro I."/>
            <person name="Hosoyama A."/>
            <person name="Sekiguchi Y."/>
            <person name="Hanada S."/>
            <person name="Fujita N."/>
        </authorList>
    </citation>
    <scope>NUCLEOTIDE SEQUENCE [LARGE SCALE GENOMIC DNA]</scope>
    <source>
        <strain evidence="5">DSM 14523 / JCM 11388 / NBRC 100420 / UNI-1</strain>
    </source>
</reference>
<dbReference type="PANTHER" id="PTHR30303">
    <property type="entry name" value="HYDROGENASE ISOENZYMES FORMATION PROTEIN HYPE"/>
    <property type="match status" value="1"/>
</dbReference>
<dbReference type="STRING" id="926569.ANT_17890"/>
<dbReference type="InterPro" id="IPR016188">
    <property type="entry name" value="PurM-like_N"/>
</dbReference>
<dbReference type="PANTHER" id="PTHR30303:SF0">
    <property type="entry name" value="CARBAMOYL DEHYDRATASE HYPE"/>
    <property type="match status" value="1"/>
</dbReference>
<organism evidence="4 5">
    <name type="scientific">Anaerolinea thermophila (strain DSM 14523 / JCM 11388 / NBRC 100420 / UNI-1)</name>
    <dbReference type="NCBI Taxonomy" id="926569"/>
    <lineage>
        <taxon>Bacteria</taxon>
        <taxon>Bacillati</taxon>
        <taxon>Chloroflexota</taxon>
        <taxon>Anaerolineae</taxon>
        <taxon>Anaerolineales</taxon>
        <taxon>Anaerolineaceae</taxon>
        <taxon>Anaerolinea</taxon>
    </lineage>
</organism>
<dbReference type="InterPro" id="IPR010918">
    <property type="entry name" value="PurM-like_C_dom"/>
</dbReference>